<evidence type="ECO:0000256" key="1">
    <source>
        <dbReference type="ARBA" id="ARBA00004141"/>
    </source>
</evidence>
<evidence type="ECO:0000256" key="5">
    <source>
        <dbReference type="ARBA" id="ARBA00022692"/>
    </source>
</evidence>
<comment type="subcellular location">
    <subcellularLocation>
        <location evidence="1">Membrane</location>
        <topology evidence="1">Multi-pass membrane protein</topology>
    </subcellularLocation>
</comment>
<keyword evidence="17" id="KW-1185">Reference proteome</keyword>
<dbReference type="Ensembl" id="ENSEAST00005033853.2">
    <property type="protein sequence ID" value="ENSEASP00005031138.2"/>
    <property type="gene ID" value="ENSEASG00005021208.2"/>
</dbReference>
<dbReference type="GO" id="GO:1904659">
    <property type="term" value="P:D-glucose transmembrane transport"/>
    <property type="evidence" value="ECO:0007669"/>
    <property type="project" value="Ensembl"/>
</dbReference>
<evidence type="ECO:0000256" key="11">
    <source>
        <dbReference type="ARBA" id="ARBA00052884"/>
    </source>
</evidence>
<feature type="transmembrane region" description="Helical" evidence="15">
    <location>
        <begin position="157"/>
        <end position="178"/>
    </location>
</feature>
<evidence type="ECO:0000256" key="10">
    <source>
        <dbReference type="ARBA" id="ARBA00050544"/>
    </source>
</evidence>
<feature type="transmembrane region" description="Helical" evidence="15">
    <location>
        <begin position="190"/>
        <end position="207"/>
    </location>
</feature>
<evidence type="ECO:0000256" key="2">
    <source>
        <dbReference type="ARBA" id="ARBA00022448"/>
    </source>
</evidence>
<name>A0A8C4MUB6_EQUAS</name>
<evidence type="ECO:0000256" key="4">
    <source>
        <dbReference type="ARBA" id="ARBA00022597"/>
    </source>
</evidence>
<evidence type="ECO:0000256" key="9">
    <source>
        <dbReference type="ARBA" id="ARBA00038193"/>
    </source>
</evidence>
<keyword evidence="7 15" id="KW-1133">Transmembrane helix</keyword>
<feature type="transmembrane region" description="Helical" evidence="15">
    <location>
        <begin position="632"/>
        <end position="650"/>
    </location>
</feature>
<protein>
    <recommendedName>
        <fullName evidence="13">Proton-associated sugar transporter A</fullName>
    </recommendedName>
    <alternativeName>
        <fullName evidence="14">Solute carrier family 45 member 1</fullName>
    </alternativeName>
</protein>
<evidence type="ECO:0000256" key="3">
    <source>
        <dbReference type="ARBA" id="ARBA00022553"/>
    </source>
</evidence>
<evidence type="ECO:0000256" key="7">
    <source>
        <dbReference type="ARBA" id="ARBA00022989"/>
    </source>
</evidence>
<dbReference type="PANTHER" id="PTHR19432:SF6">
    <property type="entry name" value="PROTON-ASSOCIATED SUGAR TRANSPORTER A"/>
    <property type="match status" value="1"/>
</dbReference>
<keyword evidence="5 15" id="KW-0812">Transmembrane</keyword>
<gene>
    <name evidence="16" type="primary">SLC45A1</name>
</gene>
<evidence type="ECO:0000256" key="13">
    <source>
        <dbReference type="ARBA" id="ARBA00072435"/>
    </source>
</evidence>
<evidence type="ECO:0000256" key="14">
    <source>
        <dbReference type="ARBA" id="ARBA00077093"/>
    </source>
</evidence>
<sequence length="775" mass="84612">MRSKHKCQGGDCRDCPFREGRAVPSPCHPPAPPMMIAPASSTPPGEALFPSLAPQDFWRSQISSYSGSVTQHISHRANNFKRHPKRRKCIRPSPPPPPNTPCPIELVDFGDLHPQRSFRELLFNGCILFGIEFSYAMETAYVTPVLLQMGLPDQLYSLVWFISPILGFLLQPLLGAWSDRCTSRFGRRRPFILVLAIGALLGLSLLLNGRDIGTALADTATNHKWGILLTVCGVVLMDFSADSADNPSHAYMMDVCSPADQDRGLNIHALLAGLGGGFGYVVGGIHWDQTSFGRALGGQLRVVYIFTAVTLSITTILTCWSLPEIPETLRDRDEKRPPAPSLQPPSPPILCERGHDLYASFSSPISPLSPLTPKYGSFISRDSSLTGINEFASSFATSNIDSVLIDCFTGGHDNYLAIPGSVPRQAISVSFPRAPDSFYRQDRGLGERREVALAAGPDGDVLRVGSLDTSKPRSSGILKRPQTLAIPDAAGGGGPETSRRRNVTFSQQVANILLNGVKYESELTGSSEPAGQPLSMRHLCFTICNMPKALRNLCVNHFLGWLSFEGMLLFYTDFMGEVVFQGDPRAPHASEEYQKYNSGVTMGCWGMCIYAFSAAFYSAILEKLEEYLSIRTLYFIAYLAFGLGTGLATLSRNLYVVLSLCITYGILFSTLCTLPYSLLCDYYQSKKFAGSSADGTRRGMGVDISLLSCQYFLAQILVSLVLGPLTSAVGSANGVMYFSSLVSFLGCLYSSLFVVYEIPPSDTTDEEHRPLLLNV</sequence>
<reference evidence="16 17" key="1">
    <citation type="journal article" date="2020" name="Nat. Commun.">
        <title>Donkey genomes provide new insights into domestication and selection for coat color.</title>
        <authorList>
            <person name="Wang"/>
            <person name="C."/>
            <person name="Li"/>
            <person name="H."/>
            <person name="Guo"/>
            <person name="Y."/>
            <person name="Huang"/>
            <person name="J."/>
            <person name="Sun"/>
            <person name="Y."/>
            <person name="Min"/>
            <person name="J."/>
            <person name="Wang"/>
            <person name="J."/>
            <person name="Fang"/>
            <person name="X."/>
            <person name="Zhao"/>
            <person name="Z."/>
            <person name="Wang"/>
            <person name="S."/>
            <person name="Zhang"/>
            <person name="Y."/>
            <person name="Liu"/>
            <person name="Q."/>
            <person name="Jiang"/>
            <person name="Q."/>
            <person name="Wang"/>
            <person name="X."/>
            <person name="Guo"/>
            <person name="Y."/>
            <person name="Yang"/>
            <person name="C."/>
            <person name="Wang"/>
            <person name="Y."/>
            <person name="Tian"/>
            <person name="F."/>
            <person name="Zhuang"/>
            <person name="G."/>
            <person name="Fan"/>
            <person name="Y."/>
            <person name="Gao"/>
            <person name="Q."/>
            <person name="Li"/>
            <person name="Y."/>
            <person name="Ju"/>
            <person name="Z."/>
            <person name="Li"/>
            <person name="J."/>
            <person name="Li"/>
            <person name="R."/>
            <person name="Hou"/>
            <person name="M."/>
            <person name="Yang"/>
            <person name="G."/>
            <person name="Liu"/>
            <person name="G."/>
            <person name="Liu"/>
            <person name="W."/>
            <person name="Guo"/>
            <person name="J."/>
            <person name="Pan"/>
            <person name="S."/>
            <person name="Fan"/>
            <person name="G."/>
            <person name="Zhang"/>
            <person name="W."/>
            <person name="Zhang"/>
            <person name="R."/>
            <person name="Yu"/>
            <person name="J."/>
            <person name="Zhang"/>
            <person name="X."/>
            <person name="Yin"/>
            <person name="Q."/>
            <person name="Ji"/>
            <person name="C."/>
            <person name="Jin"/>
            <person name="Y."/>
            <person name="Yue"/>
            <person name="G."/>
            <person name="Liu"/>
            <person name="M."/>
            <person name="Xu"/>
            <person name="J."/>
            <person name="Liu"/>
            <person name="S."/>
            <person name="Jordana"/>
            <person name="J."/>
            <person name="Noce"/>
            <person name="A."/>
            <person name="Amills"/>
            <person name="M."/>
            <person name="Wu"/>
            <person name="D.D."/>
            <person name="Li"/>
            <person name="S."/>
            <person name="Zhou"/>
            <person name="X. and Zhong"/>
            <person name="J."/>
        </authorList>
    </citation>
    <scope>NUCLEOTIDE SEQUENCE [LARGE SCALE GENOMIC DNA]</scope>
</reference>
<dbReference type="FunFam" id="1.20.1250.20:FF:000069">
    <property type="entry name" value="Solute carrier family 45 member 4"/>
    <property type="match status" value="1"/>
</dbReference>
<feature type="transmembrane region" description="Helical" evidence="15">
    <location>
        <begin position="734"/>
        <end position="756"/>
    </location>
</feature>
<feature type="transmembrane region" description="Helical" evidence="15">
    <location>
        <begin position="121"/>
        <end position="137"/>
    </location>
</feature>
<dbReference type="Proteomes" id="UP000694387">
    <property type="component" value="Chromosome 5"/>
</dbReference>
<evidence type="ECO:0000313" key="16">
    <source>
        <dbReference type="Ensembl" id="ENSEASP00005031138.2"/>
    </source>
</evidence>
<evidence type="ECO:0000256" key="8">
    <source>
        <dbReference type="ARBA" id="ARBA00023136"/>
    </source>
</evidence>
<feature type="transmembrane region" description="Helical" evidence="15">
    <location>
        <begin position="302"/>
        <end position="322"/>
    </location>
</feature>
<reference evidence="16" key="3">
    <citation type="submission" date="2025-09" db="UniProtKB">
        <authorList>
            <consortium name="Ensembl"/>
        </authorList>
    </citation>
    <scope>IDENTIFICATION</scope>
</reference>
<comment type="catalytic activity">
    <reaction evidence="10">
        <text>D-galactose(in) + H(+)(in) = D-galactose(out) + H(+)(out)</text>
        <dbReference type="Rhea" id="RHEA:29019"/>
        <dbReference type="ChEBI" id="CHEBI:4139"/>
        <dbReference type="ChEBI" id="CHEBI:15378"/>
    </reaction>
</comment>
<evidence type="ECO:0000256" key="15">
    <source>
        <dbReference type="SAM" id="Phobius"/>
    </source>
</evidence>
<keyword evidence="4" id="KW-0762">Sugar transport</keyword>
<comment type="function">
    <text evidence="12">Proton-associated glucose transporter in the brain.</text>
</comment>
<keyword evidence="2" id="KW-0813">Transport</keyword>
<evidence type="ECO:0000256" key="6">
    <source>
        <dbReference type="ARBA" id="ARBA00022847"/>
    </source>
</evidence>
<comment type="similarity">
    <text evidence="9">Belongs to the glycoside-pentoside-hexuronide (GPH) cation symporter transporter (TC 2.A.2) family.</text>
</comment>
<comment type="catalytic activity">
    <reaction evidence="11">
        <text>D-glucose(out) + H(+)(out) = D-glucose(in) + H(+)(in)</text>
        <dbReference type="Rhea" id="RHEA:69556"/>
        <dbReference type="ChEBI" id="CHEBI:4167"/>
        <dbReference type="ChEBI" id="CHEBI:15378"/>
    </reaction>
</comment>
<feature type="transmembrane region" description="Helical" evidence="15">
    <location>
        <begin position="227"/>
        <end position="244"/>
    </location>
</feature>
<dbReference type="PANTHER" id="PTHR19432">
    <property type="entry name" value="SUGAR TRANSPORTER"/>
    <property type="match status" value="1"/>
</dbReference>
<dbReference type="CDD" id="cd17313">
    <property type="entry name" value="MFS_SLC45_SUC"/>
    <property type="match status" value="1"/>
</dbReference>
<feature type="transmembrane region" description="Helical" evidence="15">
    <location>
        <begin position="600"/>
        <end position="620"/>
    </location>
</feature>
<dbReference type="GO" id="GO:0008506">
    <property type="term" value="F:sucrose:proton symporter activity"/>
    <property type="evidence" value="ECO:0007669"/>
    <property type="project" value="TreeGrafter"/>
</dbReference>
<dbReference type="FunFam" id="1.20.1250.20:FF:000120">
    <property type="entry name" value="Solute carrier family 45, member 1"/>
    <property type="match status" value="1"/>
</dbReference>
<dbReference type="Gene3D" id="1.20.1250.20">
    <property type="entry name" value="MFS general substrate transporter like domains"/>
    <property type="match status" value="2"/>
</dbReference>
<organism evidence="16 17">
    <name type="scientific">Equus asinus</name>
    <name type="common">Donkey</name>
    <name type="synonym">Equus africanus asinus</name>
    <dbReference type="NCBI Taxonomy" id="9793"/>
    <lineage>
        <taxon>Eukaryota</taxon>
        <taxon>Metazoa</taxon>
        <taxon>Chordata</taxon>
        <taxon>Craniata</taxon>
        <taxon>Vertebrata</taxon>
        <taxon>Euteleostomi</taxon>
        <taxon>Mammalia</taxon>
        <taxon>Eutheria</taxon>
        <taxon>Laurasiatheria</taxon>
        <taxon>Perissodactyla</taxon>
        <taxon>Equidae</taxon>
        <taxon>Equus</taxon>
    </lineage>
</organism>
<keyword evidence="3" id="KW-0597">Phosphoprotein</keyword>
<evidence type="ECO:0000313" key="17">
    <source>
        <dbReference type="Proteomes" id="UP000694387"/>
    </source>
</evidence>
<feature type="transmembrane region" description="Helical" evidence="15">
    <location>
        <begin position="265"/>
        <end position="282"/>
    </location>
</feature>
<keyword evidence="8 15" id="KW-0472">Membrane</keyword>
<dbReference type="InterPro" id="IPR036259">
    <property type="entry name" value="MFS_trans_sf"/>
</dbReference>
<dbReference type="Pfam" id="PF07690">
    <property type="entry name" value="MFS_1"/>
    <property type="match status" value="1"/>
</dbReference>
<accession>A0A8C4MUB6</accession>
<dbReference type="GO" id="GO:0005356">
    <property type="term" value="F:D-glucose:proton symporter activity"/>
    <property type="evidence" value="ECO:0007669"/>
    <property type="project" value="Ensembl"/>
</dbReference>
<feature type="transmembrane region" description="Helical" evidence="15">
    <location>
        <begin position="558"/>
        <end position="580"/>
    </location>
</feature>
<keyword evidence="6" id="KW-0769">Symport</keyword>
<proteinExistence type="inferred from homology"/>
<reference evidence="16" key="2">
    <citation type="submission" date="2025-08" db="UniProtKB">
        <authorList>
            <consortium name="Ensembl"/>
        </authorList>
    </citation>
    <scope>IDENTIFICATION</scope>
</reference>
<evidence type="ECO:0000256" key="12">
    <source>
        <dbReference type="ARBA" id="ARBA00057104"/>
    </source>
</evidence>
<dbReference type="AlphaFoldDB" id="A0A8C4MUB6"/>
<dbReference type="InterPro" id="IPR011701">
    <property type="entry name" value="MFS"/>
</dbReference>
<feature type="transmembrane region" description="Helical" evidence="15">
    <location>
        <begin position="700"/>
        <end position="722"/>
    </location>
</feature>
<dbReference type="GO" id="GO:0016020">
    <property type="term" value="C:membrane"/>
    <property type="evidence" value="ECO:0007669"/>
    <property type="project" value="UniProtKB-SubCell"/>
</dbReference>
<feature type="transmembrane region" description="Helical" evidence="15">
    <location>
        <begin position="656"/>
        <end position="679"/>
    </location>
</feature>
<dbReference type="SUPFAM" id="SSF103473">
    <property type="entry name" value="MFS general substrate transporter"/>
    <property type="match status" value="1"/>
</dbReference>
<dbReference type="GeneTree" id="ENSGT00950000182914"/>